<dbReference type="RefSeq" id="WP_074566956.1">
    <property type="nucleotide sequence ID" value="NZ_CP186912.1"/>
</dbReference>
<feature type="transmembrane region" description="Helical" evidence="1">
    <location>
        <begin position="84"/>
        <end position="103"/>
    </location>
</feature>
<feature type="transmembrane region" description="Helical" evidence="1">
    <location>
        <begin position="21"/>
        <end position="38"/>
    </location>
</feature>
<feature type="transmembrane region" description="Helical" evidence="1">
    <location>
        <begin position="187"/>
        <end position="207"/>
    </location>
</feature>
<keyword evidence="1" id="KW-0812">Transmembrane</keyword>
<gene>
    <name evidence="2" type="ORF">SAMN05216400_1254</name>
</gene>
<dbReference type="EMBL" id="FNGX01000003">
    <property type="protein sequence ID" value="SDL64406.1"/>
    <property type="molecule type" value="Genomic_DNA"/>
</dbReference>
<evidence type="ECO:0000313" key="3">
    <source>
        <dbReference type="Proteomes" id="UP000183162"/>
    </source>
</evidence>
<protein>
    <submittedName>
        <fullName evidence="2">Uncharacterized protein</fullName>
    </submittedName>
</protein>
<feature type="transmembrane region" description="Helical" evidence="1">
    <location>
        <begin position="115"/>
        <end position="135"/>
    </location>
</feature>
<sequence>MSLIERFKIITREYEKKAAYGISYKWVYLVLLVFYPLLYFNYLGIKNYGDLSVSLIDLVSKIGGIVWGGSIFLVVASHLRKNKFYSGAAVLIMAITALIIAPIEISTTYGGGELHFIIIQELLNVLWPVFSWLLAGYMLVDDTGKIIENKKKRDRTAYILAFPLLVAVFIGIPLTELISNDFTQYTLGLGNIFFSVLLVPLWFYTVAPLRHKNGEGITSESSSSTQSQAVNALNETLQEKQFDKDEFKED</sequence>
<feature type="transmembrane region" description="Helical" evidence="1">
    <location>
        <begin position="156"/>
        <end position="175"/>
    </location>
</feature>
<name>A0A1G9LR27_STREI</name>
<accession>A0A1G9LR27</accession>
<keyword evidence="1" id="KW-1133">Transmembrane helix</keyword>
<feature type="transmembrane region" description="Helical" evidence="1">
    <location>
        <begin position="58"/>
        <end position="77"/>
    </location>
</feature>
<dbReference type="Proteomes" id="UP000183162">
    <property type="component" value="Unassembled WGS sequence"/>
</dbReference>
<organism evidence="2 3">
    <name type="scientific">Streptococcus equinus</name>
    <name type="common">Streptococcus bovis</name>
    <dbReference type="NCBI Taxonomy" id="1335"/>
    <lineage>
        <taxon>Bacteria</taxon>
        <taxon>Bacillati</taxon>
        <taxon>Bacillota</taxon>
        <taxon>Bacilli</taxon>
        <taxon>Lactobacillales</taxon>
        <taxon>Streptococcaceae</taxon>
        <taxon>Streptococcus</taxon>
    </lineage>
</organism>
<keyword evidence="1" id="KW-0472">Membrane</keyword>
<dbReference type="AlphaFoldDB" id="A0A1G9LR27"/>
<proteinExistence type="predicted"/>
<evidence type="ECO:0000256" key="1">
    <source>
        <dbReference type="SAM" id="Phobius"/>
    </source>
</evidence>
<evidence type="ECO:0000313" key="2">
    <source>
        <dbReference type="EMBL" id="SDL64406.1"/>
    </source>
</evidence>
<reference evidence="2 3" key="1">
    <citation type="submission" date="2016-10" db="EMBL/GenBank/DDBJ databases">
        <authorList>
            <person name="de Groot N.N."/>
        </authorList>
    </citation>
    <scope>NUCLEOTIDE SEQUENCE [LARGE SCALE GENOMIC DNA]</scope>
    <source>
        <strain evidence="2 3">Sb09</strain>
    </source>
</reference>